<keyword evidence="3" id="KW-1185">Reference proteome</keyword>
<reference evidence="2 3" key="1">
    <citation type="submission" date="2019-05" db="EMBL/GenBank/DDBJ databases">
        <title>Another draft genome of Portunus trituberculatus and its Hox gene families provides insights of decapod evolution.</title>
        <authorList>
            <person name="Jeong J.-H."/>
            <person name="Song I."/>
            <person name="Kim S."/>
            <person name="Choi T."/>
            <person name="Kim D."/>
            <person name="Ryu S."/>
            <person name="Kim W."/>
        </authorList>
    </citation>
    <scope>NUCLEOTIDE SEQUENCE [LARGE SCALE GENOMIC DNA]</scope>
    <source>
        <tissue evidence="2">Muscle</tissue>
    </source>
</reference>
<dbReference type="Proteomes" id="UP000324222">
    <property type="component" value="Unassembled WGS sequence"/>
</dbReference>
<sequence length="59" mass="6504">MTRLLIGQGDALWQPMRSGLWRSLHDAPANTSSTFFRNRSGSKREGASLKKLLKGSSIS</sequence>
<dbReference type="AlphaFoldDB" id="A0A5B7JSF5"/>
<evidence type="ECO:0000256" key="1">
    <source>
        <dbReference type="SAM" id="MobiDB-lite"/>
    </source>
</evidence>
<evidence type="ECO:0000313" key="2">
    <source>
        <dbReference type="EMBL" id="MPD00862.1"/>
    </source>
</evidence>
<evidence type="ECO:0000313" key="3">
    <source>
        <dbReference type="Proteomes" id="UP000324222"/>
    </source>
</evidence>
<name>A0A5B7JSF5_PORTR</name>
<protein>
    <submittedName>
        <fullName evidence="2">Uncharacterized protein</fullName>
    </submittedName>
</protein>
<accession>A0A5B7JSF5</accession>
<feature type="region of interest" description="Disordered" evidence="1">
    <location>
        <begin position="32"/>
        <end position="59"/>
    </location>
</feature>
<dbReference type="EMBL" id="VSRR010124741">
    <property type="protein sequence ID" value="MPD00862.1"/>
    <property type="molecule type" value="Genomic_DNA"/>
</dbReference>
<comment type="caution">
    <text evidence="2">The sequence shown here is derived from an EMBL/GenBank/DDBJ whole genome shotgun (WGS) entry which is preliminary data.</text>
</comment>
<gene>
    <name evidence="2" type="ORF">E2C01_096368</name>
</gene>
<organism evidence="2 3">
    <name type="scientific">Portunus trituberculatus</name>
    <name type="common">Swimming crab</name>
    <name type="synonym">Neptunus trituberculatus</name>
    <dbReference type="NCBI Taxonomy" id="210409"/>
    <lineage>
        <taxon>Eukaryota</taxon>
        <taxon>Metazoa</taxon>
        <taxon>Ecdysozoa</taxon>
        <taxon>Arthropoda</taxon>
        <taxon>Crustacea</taxon>
        <taxon>Multicrustacea</taxon>
        <taxon>Malacostraca</taxon>
        <taxon>Eumalacostraca</taxon>
        <taxon>Eucarida</taxon>
        <taxon>Decapoda</taxon>
        <taxon>Pleocyemata</taxon>
        <taxon>Brachyura</taxon>
        <taxon>Eubrachyura</taxon>
        <taxon>Portunoidea</taxon>
        <taxon>Portunidae</taxon>
        <taxon>Portuninae</taxon>
        <taxon>Portunus</taxon>
    </lineage>
</organism>
<proteinExistence type="predicted"/>